<sequence>MLFCCLHVGSWPYSFGGRLACSPPTKSNRVQFLAGSPSDVRMWASCRKKPLIGGFSRGSPVCTTLSFRRSSILASITLIGSEYLAVMCRHTLCTHSAGNYLLNSFWCDKGCLLTRPCYCYLYTLRLRFNQGRGFQKTGLWLANSYTSRATCLRQLKRKTPRSHQKMDRRTRFVTPVYNQDQARGSGLSVSPIHKQNSASLDRIMQTSADDYDIQDEDGHAIGKWSQVSPSNLEHEARINNDSWPNPPEHVFVDSNFPLPHEIISGQKRKHQKKTGAAVVEHPRSGNSRISASGNRAGRCRWSAGFLWDLMFPPFLHSVRCSILISFCLHRFSRPLLTTSPYQQELKRKETGKNVKEQLKSARKRRKQLTMDMETRYEEELFGYEVDDDCHCLYHNELSSQSRPKETRLQCAPAVCFCFHMFTCENQDTKAQKCNKKQQWQEHMLKSDDLGFWTHGRYEP</sequence>
<protein>
    <submittedName>
        <fullName evidence="1">Uncharacterized protein</fullName>
    </submittedName>
</protein>
<organism evidence="1 2">
    <name type="scientific">Dryococelus australis</name>
    <dbReference type="NCBI Taxonomy" id="614101"/>
    <lineage>
        <taxon>Eukaryota</taxon>
        <taxon>Metazoa</taxon>
        <taxon>Ecdysozoa</taxon>
        <taxon>Arthropoda</taxon>
        <taxon>Hexapoda</taxon>
        <taxon>Insecta</taxon>
        <taxon>Pterygota</taxon>
        <taxon>Neoptera</taxon>
        <taxon>Polyneoptera</taxon>
        <taxon>Phasmatodea</taxon>
        <taxon>Verophasmatodea</taxon>
        <taxon>Anareolatae</taxon>
        <taxon>Phasmatidae</taxon>
        <taxon>Eurycanthinae</taxon>
        <taxon>Dryococelus</taxon>
    </lineage>
</organism>
<gene>
    <name evidence="1" type="ORF">PR048_029100</name>
</gene>
<keyword evidence="2" id="KW-1185">Reference proteome</keyword>
<comment type="caution">
    <text evidence="1">The sequence shown here is derived from an EMBL/GenBank/DDBJ whole genome shotgun (WGS) entry which is preliminary data.</text>
</comment>
<evidence type="ECO:0000313" key="1">
    <source>
        <dbReference type="EMBL" id="KAJ8870089.1"/>
    </source>
</evidence>
<accession>A0ABQ9GFU2</accession>
<reference evidence="1 2" key="1">
    <citation type="submission" date="2023-02" db="EMBL/GenBank/DDBJ databases">
        <title>LHISI_Scaffold_Assembly.</title>
        <authorList>
            <person name="Stuart O.P."/>
            <person name="Cleave R."/>
            <person name="Magrath M.J.L."/>
            <person name="Mikheyev A.S."/>
        </authorList>
    </citation>
    <scope>NUCLEOTIDE SEQUENCE [LARGE SCALE GENOMIC DNA]</scope>
    <source>
        <strain evidence="1">Daus_M_001</strain>
        <tissue evidence="1">Leg muscle</tissue>
    </source>
</reference>
<name>A0ABQ9GFU2_9NEOP</name>
<dbReference type="Proteomes" id="UP001159363">
    <property type="component" value="Chromosome 12"/>
</dbReference>
<dbReference type="EMBL" id="JARBHB010000013">
    <property type="protein sequence ID" value="KAJ8870089.1"/>
    <property type="molecule type" value="Genomic_DNA"/>
</dbReference>
<proteinExistence type="predicted"/>
<evidence type="ECO:0000313" key="2">
    <source>
        <dbReference type="Proteomes" id="UP001159363"/>
    </source>
</evidence>